<evidence type="ECO:0000256" key="5">
    <source>
        <dbReference type="ARBA" id="ARBA00022989"/>
    </source>
</evidence>
<feature type="transmembrane region" description="Helical" evidence="8">
    <location>
        <begin position="391"/>
        <end position="408"/>
    </location>
</feature>
<proteinExistence type="predicted"/>
<evidence type="ECO:0000256" key="8">
    <source>
        <dbReference type="SAM" id="Phobius"/>
    </source>
</evidence>
<keyword evidence="7 8" id="KW-0472">Membrane</keyword>
<feature type="transmembrane region" description="Helical" evidence="8">
    <location>
        <begin position="206"/>
        <end position="224"/>
    </location>
</feature>
<evidence type="ECO:0000256" key="7">
    <source>
        <dbReference type="ARBA" id="ARBA00023136"/>
    </source>
</evidence>
<gene>
    <name evidence="9" type="ORF">EZ315_04690</name>
</gene>
<evidence type="ECO:0000256" key="2">
    <source>
        <dbReference type="ARBA" id="ARBA00022448"/>
    </source>
</evidence>
<protein>
    <submittedName>
        <fullName evidence="9">Potassium transporter TrkH</fullName>
    </submittedName>
</protein>
<evidence type="ECO:0000256" key="3">
    <source>
        <dbReference type="ARBA" id="ARBA00022475"/>
    </source>
</evidence>
<keyword evidence="3" id="KW-1003">Cell membrane</keyword>
<comment type="caution">
    <text evidence="9">The sequence shown here is derived from an EMBL/GenBank/DDBJ whole genome shotgun (WGS) entry which is preliminary data.</text>
</comment>
<keyword evidence="5 8" id="KW-1133">Transmembrane helix</keyword>
<dbReference type="AlphaFoldDB" id="A0A4Z0V4B7"/>
<feature type="transmembrane region" description="Helical" evidence="8">
    <location>
        <begin position="276"/>
        <end position="295"/>
    </location>
</feature>
<dbReference type="GeneID" id="82149081"/>
<dbReference type="PANTHER" id="PTHR32024:SF1">
    <property type="entry name" value="KTR SYSTEM POTASSIUM UPTAKE PROTEIN B"/>
    <property type="match status" value="1"/>
</dbReference>
<dbReference type="RefSeq" id="WP_135471042.1">
    <property type="nucleotide sequence ID" value="NZ_CASJDB010000003.1"/>
</dbReference>
<evidence type="ECO:0000313" key="9">
    <source>
        <dbReference type="EMBL" id="TGG40029.1"/>
    </source>
</evidence>
<keyword evidence="2" id="KW-0813">Transport</keyword>
<evidence type="ECO:0000313" key="10">
    <source>
        <dbReference type="Proteomes" id="UP000297635"/>
    </source>
</evidence>
<evidence type="ECO:0000256" key="1">
    <source>
        <dbReference type="ARBA" id="ARBA00004651"/>
    </source>
</evidence>
<feature type="transmembrane region" description="Helical" evidence="8">
    <location>
        <begin position="307"/>
        <end position="337"/>
    </location>
</feature>
<dbReference type="GO" id="GO:0030001">
    <property type="term" value="P:metal ion transport"/>
    <property type="evidence" value="ECO:0007669"/>
    <property type="project" value="UniProtKB-ARBA"/>
</dbReference>
<feature type="transmembrane region" description="Helical" evidence="8">
    <location>
        <begin position="357"/>
        <end position="379"/>
    </location>
</feature>
<dbReference type="EMBL" id="SJSA01000001">
    <property type="protein sequence ID" value="TGG40029.1"/>
    <property type="molecule type" value="Genomic_DNA"/>
</dbReference>
<feature type="transmembrane region" description="Helical" evidence="8">
    <location>
        <begin position="146"/>
        <end position="165"/>
    </location>
</feature>
<sequence>MKISRRLRYLLLRLNITRLITFGYRSEVPERNILIGYIVYMLLGFLCLMLPLSTNGDIRWIDNLFTAASAISTTGLATVDIGTSYTLFGQFIILALVQFGGIGYMTLSSYVIYRVTHHTLKYTDKVVHTAISIPYGMNMRDLVNNVVNFTFIFEALGFIPFFIALHHAGAPMPGWNALFLSVSSFCTAGFSPFHDSLCSFSNNITINITVAALSYAGAMGFIVITDLTNKLRGRTTSLSFTSKVILLITGIMTVGGTVILSVSPSIAPGDSAGEKIWLSFFQTMSAITTVGYNTIDLSALRPGPILMFSLIMFIGASPSGTGGGVKCTSVSAVWGFIISKLGLRENVTFLNHIIPHYRIDTALTSVITYSLMIFCGCVVLSYSESFKLSQILFEATSAIGTVGLSTGITHELSAIGKFTIIILMYIGRVGVITFGSALLIRTRTRALQNVRKSDLVA</sequence>
<dbReference type="Pfam" id="PF02386">
    <property type="entry name" value="TrkH"/>
    <property type="match status" value="1"/>
</dbReference>
<evidence type="ECO:0000256" key="6">
    <source>
        <dbReference type="ARBA" id="ARBA00023065"/>
    </source>
</evidence>
<feature type="transmembrane region" description="Helical" evidence="8">
    <location>
        <begin position="244"/>
        <end position="264"/>
    </location>
</feature>
<reference evidence="9 10" key="1">
    <citation type="submission" date="2019-02" db="EMBL/GenBank/DDBJ databases">
        <title>Isolation and identification of novel species under the genus Muribaculum.</title>
        <authorList>
            <person name="Miyake S."/>
            <person name="Ding Y."/>
            <person name="Low A."/>
            <person name="Soh M."/>
            <person name="Seedorf H."/>
        </authorList>
    </citation>
    <scope>NUCLEOTIDE SEQUENCE [LARGE SCALE GENOMIC DNA]</scope>
    <source>
        <strain evidence="9 10">TLL-A3</strain>
    </source>
</reference>
<dbReference type="GO" id="GO:0008324">
    <property type="term" value="F:monoatomic cation transmembrane transporter activity"/>
    <property type="evidence" value="ECO:0007669"/>
    <property type="project" value="InterPro"/>
</dbReference>
<dbReference type="InterPro" id="IPR003445">
    <property type="entry name" value="Cat_transpt"/>
</dbReference>
<feature type="transmembrane region" description="Helical" evidence="8">
    <location>
        <begin position="91"/>
        <end position="113"/>
    </location>
</feature>
<feature type="transmembrane region" description="Helical" evidence="8">
    <location>
        <begin position="420"/>
        <end position="440"/>
    </location>
</feature>
<feature type="transmembrane region" description="Helical" evidence="8">
    <location>
        <begin position="34"/>
        <end position="54"/>
    </location>
</feature>
<organism evidence="9 10">
    <name type="scientific">Duncaniella freteri</name>
    <dbReference type="NCBI Taxonomy" id="2530391"/>
    <lineage>
        <taxon>Bacteria</taxon>
        <taxon>Pseudomonadati</taxon>
        <taxon>Bacteroidota</taxon>
        <taxon>Bacteroidia</taxon>
        <taxon>Bacteroidales</taxon>
        <taxon>Muribaculaceae</taxon>
        <taxon>Duncaniella</taxon>
    </lineage>
</organism>
<keyword evidence="10" id="KW-1185">Reference proteome</keyword>
<dbReference type="PANTHER" id="PTHR32024">
    <property type="entry name" value="TRK SYSTEM POTASSIUM UPTAKE PROTEIN TRKG-RELATED"/>
    <property type="match status" value="1"/>
</dbReference>
<name>A0A4Z0V4B7_9BACT</name>
<keyword evidence="6" id="KW-0406">Ion transport</keyword>
<accession>A0A4Z0V4B7</accession>
<evidence type="ECO:0000256" key="4">
    <source>
        <dbReference type="ARBA" id="ARBA00022692"/>
    </source>
</evidence>
<comment type="subcellular location">
    <subcellularLocation>
        <location evidence="1">Cell membrane</location>
        <topology evidence="1">Multi-pass membrane protein</topology>
    </subcellularLocation>
</comment>
<keyword evidence="4 8" id="KW-0812">Transmembrane</keyword>
<dbReference type="GO" id="GO:0005886">
    <property type="term" value="C:plasma membrane"/>
    <property type="evidence" value="ECO:0007669"/>
    <property type="project" value="UniProtKB-SubCell"/>
</dbReference>
<dbReference type="Proteomes" id="UP000297635">
    <property type="component" value="Unassembled WGS sequence"/>
</dbReference>